<keyword evidence="2" id="KW-1185">Reference proteome</keyword>
<accession>A0ABD2NN61</accession>
<evidence type="ECO:0000313" key="1">
    <source>
        <dbReference type="EMBL" id="KAL3280158.1"/>
    </source>
</evidence>
<dbReference type="AlphaFoldDB" id="A0ABD2NN61"/>
<comment type="caution">
    <text evidence="1">The sequence shown here is derived from an EMBL/GenBank/DDBJ whole genome shotgun (WGS) entry which is preliminary data.</text>
</comment>
<dbReference type="Proteomes" id="UP001516400">
    <property type="component" value="Unassembled WGS sequence"/>
</dbReference>
<reference evidence="1 2" key="1">
    <citation type="journal article" date="2021" name="BMC Biol.">
        <title>Horizontally acquired antibacterial genes associated with adaptive radiation of ladybird beetles.</title>
        <authorList>
            <person name="Li H.S."/>
            <person name="Tang X.F."/>
            <person name="Huang Y.H."/>
            <person name="Xu Z.Y."/>
            <person name="Chen M.L."/>
            <person name="Du X.Y."/>
            <person name="Qiu B.Y."/>
            <person name="Chen P.T."/>
            <person name="Zhang W."/>
            <person name="Slipinski A."/>
            <person name="Escalona H.E."/>
            <person name="Waterhouse R.M."/>
            <person name="Zwick A."/>
            <person name="Pang H."/>
        </authorList>
    </citation>
    <scope>NUCLEOTIDE SEQUENCE [LARGE SCALE GENOMIC DNA]</scope>
    <source>
        <strain evidence="1">SYSU2018</strain>
    </source>
</reference>
<gene>
    <name evidence="1" type="ORF">HHI36_017658</name>
</gene>
<organism evidence="1 2">
    <name type="scientific">Cryptolaemus montrouzieri</name>
    <dbReference type="NCBI Taxonomy" id="559131"/>
    <lineage>
        <taxon>Eukaryota</taxon>
        <taxon>Metazoa</taxon>
        <taxon>Ecdysozoa</taxon>
        <taxon>Arthropoda</taxon>
        <taxon>Hexapoda</taxon>
        <taxon>Insecta</taxon>
        <taxon>Pterygota</taxon>
        <taxon>Neoptera</taxon>
        <taxon>Endopterygota</taxon>
        <taxon>Coleoptera</taxon>
        <taxon>Polyphaga</taxon>
        <taxon>Cucujiformia</taxon>
        <taxon>Coccinelloidea</taxon>
        <taxon>Coccinellidae</taxon>
        <taxon>Scymninae</taxon>
        <taxon>Scymnini</taxon>
        <taxon>Cryptolaemus</taxon>
    </lineage>
</organism>
<protein>
    <submittedName>
        <fullName evidence="1">Uncharacterized protein</fullName>
    </submittedName>
</protein>
<evidence type="ECO:0000313" key="2">
    <source>
        <dbReference type="Proteomes" id="UP001516400"/>
    </source>
</evidence>
<proteinExistence type="predicted"/>
<dbReference type="EMBL" id="JABFTP020000124">
    <property type="protein sequence ID" value="KAL3280158.1"/>
    <property type="molecule type" value="Genomic_DNA"/>
</dbReference>
<name>A0ABD2NN61_9CUCU</name>
<sequence length="219" mass="24936">MPFGNPVIWTNSQEHNPDDCFACVKEIVGLNRAKKRKVELGGTRFVQLPLPHSESIPIPKRPSPTEEYIPSTFDTIGETSPSFYVPSNVSPQCNHAEFSQKDLDKIIRRLKLSQRQSVILTQELKKNNVLAPDVKVYGAIGRHRQFTVLFKSIEDNPFAYCTDIKELVLKCIMSINQKTGVFSSIRPKVVSRRFCFMSQTQKTVSRLSSAQKRQKITNH</sequence>